<dbReference type="InterPro" id="IPR046348">
    <property type="entry name" value="SIS_dom_sf"/>
</dbReference>
<reference evidence="2 3" key="1">
    <citation type="submission" date="2018-03" db="EMBL/GenBank/DDBJ databases">
        <title>Genomic Encyclopedia of Archaeal and Bacterial Type Strains, Phase II (KMG-II): from individual species to whole genera.</title>
        <authorList>
            <person name="Goeker M."/>
        </authorList>
    </citation>
    <scope>NUCLEOTIDE SEQUENCE [LARGE SCALE GENOMIC DNA]</scope>
    <source>
        <strain evidence="2 3">DSM 43146</strain>
    </source>
</reference>
<keyword evidence="3" id="KW-1185">Reference proteome</keyword>
<dbReference type="GO" id="GO:0003677">
    <property type="term" value="F:DNA binding"/>
    <property type="evidence" value="ECO:0007669"/>
    <property type="project" value="InterPro"/>
</dbReference>
<dbReference type="InterPro" id="IPR035472">
    <property type="entry name" value="RpiR-like_SIS"/>
</dbReference>
<feature type="domain" description="SIS" evidence="1">
    <location>
        <begin position="52"/>
        <end position="190"/>
    </location>
</feature>
<comment type="caution">
    <text evidence="2">The sequence shown here is derived from an EMBL/GenBank/DDBJ whole genome shotgun (WGS) entry which is preliminary data.</text>
</comment>
<dbReference type="EMBL" id="PVMZ01000020">
    <property type="protein sequence ID" value="PRX16300.1"/>
    <property type="molecule type" value="Genomic_DNA"/>
</dbReference>
<dbReference type="PANTHER" id="PTHR30514">
    <property type="entry name" value="GLUCOKINASE"/>
    <property type="match status" value="1"/>
</dbReference>
<accession>A0A2T0K0N8</accession>
<dbReference type="AlphaFoldDB" id="A0A2T0K0N8"/>
<proteinExistence type="predicted"/>
<dbReference type="GO" id="GO:0097367">
    <property type="term" value="F:carbohydrate derivative binding"/>
    <property type="evidence" value="ECO:0007669"/>
    <property type="project" value="InterPro"/>
</dbReference>
<protein>
    <submittedName>
        <fullName evidence="2">SIS domain-containing protein</fullName>
    </submittedName>
</protein>
<dbReference type="Gene3D" id="3.40.50.10490">
    <property type="entry name" value="Glucose-6-phosphate isomerase like protein, domain 1"/>
    <property type="match status" value="1"/>
</dbReference>
<dbReference type="SUPFAM" id="SSF53697">
    <property type="entry name" value="SIS domain"/>
    <property type="match status" value="1"/>
</dbReference>
<gene>
    <name evidence="2" type="ORF">CLV67_120115</name>
</gene>
<dbReference type="GO" id="GO:0003700">
    <property type="term" value="F:DNA-binding transcription factor activity"/>
    <property type="evidence" value="ECO:0007669"/>
    <property type="project" value="InterPro"/>
</dbReference>
<dbReference type="Pfam" id="PF01380">
    <property type="entry name" value="SIS"/>
    <property type="match status" value="1"/>
</dbReference>
<dbReference type="PROSITE" id="PS51464">
    <property type="entry name" value="SIS"/>
    <property type="match status" value="1"/>
</dbReference>
<dbReference type="Proteomes" id="UP000239415">
    <property type="component" value="Unassembled WGS sequence"/>
</dbReference>
<sequence length="221" mass="24003">MTIHRSTPSERFDRNVQRRSAQVLKQRVLEQQREEFEKALAWAAGQDAIERAAALIVSARRRYLLGYGKSLAYASMLATDLSAGLSGVHLVGDGSLRSLDVLSDVRQGDLLVAVSMSRYRRETVDVAAAYTRRGGDLVLITDADDAPLIAAATTSIVIGTESASYANSPTSVVLALHLLATLTIASSKGAGRRLHQRDELAAELGLYHREPPPFQESDDQD</sequence>
<dbReference type="GO" id="GO:1901135">
    <property type="term" value="P:carbohydrate derivative metabolic process"/>
    <property type="evidence" value="ECO:0007669"/>
    <property type="project" value="InterPro"/>
</dbReference>
<dbReference type="InterPro" id="IPR047640">
    <property type="entry name" value="RpiR-like"/>
</dbReference>
<name>A0A2T0K0N8_9ACTN</name>
<evidence type="ECO:0000259" key="1">
    <source>
        <dbReference type="PROSITE" id="PS51464"/>
    </source>
</evidence>
<organism evidence="2 3">
    <name type="scientific">Actinoplanes italicus</name>
    <dbReference type="NCBI Taxonomy" id="113567"/>
    <lineage>
        <taxon>Bacteria</taxon>
        <taxon>Bacillati</taxon>
        <taxon>Actinomycetota</taxon>
        <taxon>Actinomycetes</taxon>
        <taxon>Micromonosporales</taxon>
        <taxon>Micromonosporaceae</taxon>
        <taxon>Actinoplanes</taxon>
    </lineage>
</organism>
<dbReference type="RefSeq" id="WP_239166733.1">
    <property type="nucleotide sequence ID" value="NZ_BOMO01000135.1"/>
</dbReference>
<dbReference type="CDD" id="cd05013">
    <property type="entry name" value="SIS_RpiR"/>
    <property type="match status" value="1"/>
</dbReference>
<evidence type="ECO:0000313" key="3">
    <source>
        <dbReference type="Proteomes" id="UP000239415"/>
    </source>
</evidence>
<dbReference type="InterPro" id="IPR001347">
    <property type="entry name" value="SIS_dom"/>
</dbReference>
<dbReference type="PANTHER" id="PTHR30514:SF18">
    <property type="entry name" value="RPIR-FAMILY TRANSCRIPTIONAL REGULATOR"/>
    <property type="match status" value="1"/>
</dbReference>
<evidence type="ECO:0000313" key="2">
    <source>
        <dbReference type="EMBL" id="PRX16300.1"/>
    </source>
</evidence>